<comment type="similarity">
    <text evidence="5 6">Belongs to the RNA methyltransferase RlmH family.</text>
</comment>
<keyword evidence="8" id="KW-1185">Reference proteome</keyword>
<organism evidence="7 8">
    <name type="scientific">Soehngenia longivitae</name>
    <dbReference type="NCBI Taxonomy" id="2562294"/>
    <lineage>
        <taxon>Bacteria</taxon>
        <taxon>Bacillati</taxon>
        <taxon>Bacillota</taxon>
        <taxon>Tissierellia</taxon>
        <taxon>Tissierellales</taxon>
        <taxon>Tissierellaceae</taxon>
        <taxon>Soehngenia</taxon>
    </lineage>
</organism>
<dbReference type="CDD" id="cd18081">
    <property type="entry name" value="RlmH-like"/>
    <property type="match status" value="1"/>
</dbReference>
<dbReference type="Pfam" id="PF02590">
    <property type="entry name" value="SPOUT_MTase"/>
    <property type="match status" value="1"/>
</dbReference>
<evidence type="ECO:0000256" key="3">
    <source>
        <dbReference type="ARBA" id="ARBA00022679"/>
    </source>
</evidence>
<dbReference type="PIRSF" id="PIRSF004505">
    <property type="entry name" value="MT_bac"/>
    <property type="match status" value="1"/>
</dbReference>
<keyword evidence="2 6" id="KW-0489">Methyltransferase</keyword>
<dbReference type="Gene3D" id="3.40.1280.10">
    <property type="match status" value="1"/>
</dbReference>
<comment type="subunit">
    <text evidence="6">Homodimer.</text>
</comment>
<reference evidence="7 8" key="1">
    <citation type="submission" date="2019-03" db="EMBL/GenBank/DDBJ databases">
        <title>Draft genome sequence data and analysis of a Fermenting Bacterium, Soehngenia longevitae strain 1933PT, isolated from petroleum reservoir in Azerbaijan.</title>
        <authorList>
            <person name="Grouzdev D.S."/>
            <person name="Bidzhieva S.K."/>
            <person name="Sokolova D.S."/>
            <person name="Tourova T.P."/>
            <person name="Poltaraus A.B."/>
            <person name="Nazina T.N."/>
        </authorList>
    </citation>
    <scope>NUCLEOTIDE SEQUENCE [LARGE SCALE GENOMIC DNA]</scope>
    <source>
        <strain evidence="7 8">1933P</strain>
    </source>
</reference>
<name>A0A4Z0D8V8_9FIRM</name>
<comment type="subcellular location">
    <subcellularLocation>
        <location evidence="6">Cytoplasm</location>
    </subcellularLocation>
</comment>
<evidence type="ECO:0000256" key="6">
    <source>
        <dbReference type="HAMAP-Rule" id="MF_00658"/>
    </source>
</evidence>
<comment type="caution">
    <text evidence="6">Lacks conserved residue(s) required for the propagation of feature annotation.</text>
</comment>
<evidence type="ECO:0000256" key="2">
    <source>
        <dbReference type="ARBA" id="ARBA00022603"/>
    </source>
</evidence>
<dbReference type="EMBL" id="SRIB01000002">
    <property type="protein sequence ID" value="TFZ41327.1"/>
    <property type="molecule type" value="Genomic_DNA"/>
</dbReference>
<dbReference type="NCBIfam" id="NF000985">
    <property type="entry name" value="PRK00103.1-3"/>
    <property type="match status" value="1"/>
</dbReference>
<feature type="binding site" evidence="6">
    <location>
        <position position="108"/>
    </location>
    <ligand>
        <name>S-adenosyl-L-methionine</name>
        <dbReference type="ChEBI" id="CHEBI:59789"/>
    </ligand>
</feature>
<dbReference type="OrthoDB" id="9806643at2"/>
<dbReference type="GO" id="GO:0005737">
    <property type="term" value="C:cytoplasm"/>
    <property type="evidence" value="ECO:0007669"/>
    <property type="project" value="UniProtKB-SubCell"/>
</dbReference>
<comment type="function">
    <text evidence="6">Specifically methylates the pseudouridine at position 1915 (m3Psi1915) in 23S rRNA.</text>
</comment>
<keyword evidence="3 6" id="KW-0808">Transferase</keyword>
<dbReference type="EC" id="2.1.1.177" evidence="6"/>
<feature type="binding site" evidence="6">
    <location>
        <position position="76"/>
    </location>
    <ligand>
        <name>S-adenosyl-L-methionine</name>
        <dbReference type="ChEBI" id="CHEBI:59789"/>
    </ligand>
</feature>
<comment type="catalytic activity">
    <reaction evidence="6">
        <text>pseudouridine(1915) in 23S rRNA + S-adenosyl-L-methionine = N(3)-methylpseudouridine(1915) in 23S rRNA + S-adenosyl-L-homocysteine + H(+)</text>
        <dbReference type="Rhea" id="RHEA:42752"/>
        <dbReference type="Rhea" id="RHEA-COMP:10221"/>
        <dbReference type="Rhea" id="RHEA-COMP:10222"/>
        <dbReference type="ChEBI" id="CHEBI:15378"/>
        <dbReference type="ChEBI" id="CHEBI:57856"/>
        <dbReference type="ChEBI" id="CHEBI:59789"/>
        <dbReference type="ChEBI" id="CHEBI:65314"/>
        <dbReference type="ChEBI" id="CHEBI:74486"/>
        <dbReference type="EC" id="2.1.1.177"/>
    </reaction>
</comment>
<dbReference type="InterPro" id="IPR029028">
    <property type="entry name" value="Alpha/beta_knot_MTases"/>
</dbReference>
<sequence length="159" mass="18347">MEINIIAVGKLKEKYLQDGIDEYIKRLSKFAKVNIIEIQDEKLKENISFKEIEKIKQIEGNKILSHIKSKDYIISLALNGKTLDSVEFSETLSKIMIDGYSSITFIIGASLGLSQDVLDKSDLKLSFSKFTFPHQLMRLILIEQIYRAFKIINNETYHK</sequence>
<dbReference type="Proteomes" id="UP000298381">
    <property type="component" value="Unassembled WGS sequence"/>
</dbReference>
<dbReference type="RefSeq" id="WP_135270252.1">
    <property type="nucleotide sequence ID" value="NZ_SRIB01000002.1"/>
</dbReference>
<evidence type="ECO:0000313" key="7">
    <source>
        <dbReference type="EMBL" id="TFZ41327.1"/>
    </source>
</evidence>
<dbReference type="InterPro" id="IPR029026">
    <property type="entry name" value="tRNA_m1G_MTases_N"/>
</dbReference>
<dbReference type="HAMAP" id="MF_00658">
    <property type="entry name" value="23SrRNA_methyltr_H"/>
    <property type="match status" value="1"/>
</dbReference>
<keyword evidence="4 6" id="KW-0949">S-adenosyl-L-methionine</keyword>
<dbReference type="PANTHER" id="PTHR33603:SF1">
    <property type="entry name" value="RIBOSOMAL RNA LARGE SUBUNIT METHYLTRANSFERASE H"/>
    <property type="match status" value="1"/>
</dbReference>
<evidence type="ECO:0000256" key="5">
    <source>
        <dbReference type="ARBA" id="ARBA00038303"/>
    </source>
</evidence>
<dbReference type="SUPFAM" id="SSF75217">
    <property type="entry name" value="alpha/beta knot"/>
    <property type="match status" value="1"/>
</dbReference>
<dbReference type="GO" id="GO:0070038">
    <property type="term" value="F:rRNA (pseudouridine-N3-)-methyltransferase activity"/>
    <property type="evidence" value="ECO:0007669"/>
    <property type="project" value="UniProtKB-UniRule"/>
</dbReference>
<dbReference type="AlphaFoldDB" id="A0A4Z0D8V8"/>
<dbReference type="PANTHER" id="PTHR33603">
    <property type="entry name" value="METHYLTRANSFERASE"/>
    <property type="match status" value="1"/>
</dbReference>
<dbReference type="NCBIfam" id="TIGR00246">
    <property type="entry name" value="tRNA_RlmH_YbeA"/>
    <property type="match status" value="1"/>
</dbReference>
<evidence type="ECO:0000256" key="1">
    <source>
        <dbReference type="ARBA" id="ARBA00022552"/>
    </source>
</evidence>
<accession>A0A4Z0D8V8</accession>
<proteinExistence type="inferred from homology"/>
<comment type="caution">
    <text evidence="7">The sequence shown here is derived from an EMBL/GenBank/DDBJ whole genome shotgun (WGS) entry which is preliminary data.</text>
</comment>
<evidence type="ECO:0000256" key="4">
    <source>
        <dbReference type="ARBA" id="ARBA00022691"/>
    </source>
</evidence>
<keyword evidence="6" id="KW-0963">Cytoplasm</keyword>
<dbReference type="InterPro" id="IPR003742">
    <property type="entry name" value="RlmH-like"/>
</dbReference>
<gene>
    <name evidence="6 7" type="primary">rlmH</name>
    <name evidence="7" type="ORF">E4100_01755</name>
</gene>
<keyword evidence="1 6" id="KW-0698">rRNA processing</keyword>
<protein>
    <recommendedName>
        <fullName evidence="6">Ribosomal RNA large subunit methyltransferase H</fullName>
        <ecNumber evidence="6">2.1.1.177</ecNumber>
    </recommendedName>
    <alternativeName>
        <fullName evidence="6">23S rRNA (pseudouridine1915-N3)-methyltransferase</fullName>
    </alternativeName>
    <alternativeName>
        <fullName evidence="6">23S rRNA m3Psi1915 methyltransferase</fullName>
    </alternativeName>
    <alternativeName>
        <fullName evidence="6">rRNA (pseudouridine-N3-)-methyltransferase RlmH</fullName>
    </alternativeName>
</protein>
<evidence type="ECO:0000313" key="8">
    <source>
        <dbReference type="Proteomes" id="UP000298381"/>
    </source>
</evidence>